<evidence type="ECO:0000259" key="6">
    <source>
        <dbReference type="Pfam" id="PF14766"/>
    </source>
</evidence>
<dbReference type="InterPro" id="IPR028158">
    <property type="entry name" value="RPA_interact_N_dom"/>
</dbReference>
<dbReference type="Pfam" id="PF14768">
    <property type="entry name" value="RPA_interact_C"/>
    <property type="match status" value="1"/>
</dbReference>
<sequence length="213" mass="24624">MAGIIVSPGGYSQISKRNALYKSRGTSPTFRDVLRDRCHLRIKARRGSLLEQFRNMKNNVELRTTLSNMLHEEVEDLKSETVKTMQVEDYQPIIDVNREHQDDEDKWIIEEYEKVLAEEEALYNFEWDNEVICPLCEKAVLRLSDNGSIKCKKCVAEFPKVPSLMYLRNNITSVLSMHQEECDDIAQFALIPDVSIVSLFLLCHTCGFFLQTV</sequence>
<evidence type="ECO:0000256" key="3">
    <source>
        <dbReference type="ARBA" id="ARBA00022771"/>
    </source>
</evidence>
<comment type="subcellular location">
    <subcellularLocation>
        <location evidence="1">Nucleus</location>
    </subcellularLocation>
</comment>
<reference evidence="8" key="1">
    <citation type="journal article" date="2018" name="J. Proteomics">
        <title>Exploring the molecular complexity of Triatoma dimidiata sialome.</title>
        <authorList>
            <person name="Santiago P.B."/>
            <person name="de Araujo C.N."/>
            <person name="Charneau S."/>
            <person name="Bastos I.M.D."/>
            <person name="Assumpcao T.C.F."/>
            <person name="Queiroz R.M.L."/>
            <person name="Praca Y.R."/>
            <person name="Cordeiro T.M."/>
            <person name="Garcia C.H.S."/>
            <person name="da Silva I.G."/>
            <person name="Raiol T."/>
            <person name="Motta F.N."/>
            <person name="de Araujo Oliveira J.V."/>
            <person name="de Sousa M.V."/>
            <person name="Ribeiro J.M.C."/>
            <person name="de Santana J.M."/>
        </authorList>
    </citation>
    <scope>NUCLEOTIDE SEQUENCE</scope>
    <source>
        <strain evidence="8">Santander</strain>
        <tissue evidence="8">Salivary glands</tissue>
    </source>
</reference>
<protein>
    <recommendedName>
        <fullName evidence="9">RPA-interacting protein C-terminal domain-containing protein</fullName>
    </recommendedName>
</protein>
<dbReference type="InterPro" id="IPR028159">
    <property type="entry name" value="RPA_interact_C_dom"/>
</dbReference>
<organism evidence="8">
    <name type="scientific">Triatoma dimidiata</name>
    <name type="common">Kissing bug</name>
    <name type="synonym">Meccus dimidiatus</name>
    <dbReference type="NCBI Taxonomy" id="72491"/>
    <lineage>
        <taxon>Eukaryota</taxon>
        <taxon>Metazoa</taxon>
        <taxon>Ecdysozoa</taxon>
        <taxon>Arthropoda</taxon>
        <taxon>Hexapoda</taxon>
        <taxon>Insecta</taxon>
        <taxon>Pterygota</taxon>
        <taxon>Neoptera</taxon>
        <taxon>Paraneoptera</taxon>
        <taxon>Hemiptera</taxon>
        <taxon>Heteroptera</taxon>
        <taxon>Panheteroptera</taxon>
        <taxon>Cimicomorpha</taxon>
        <taxon>Reduviidae</taxon>
        <taxon>Triatominae</taxon>
        <taxon>Triatoma</taxon>
    </lineage>
</organism>
<keyword evidence="4" id="KW-0862">Zinc</keyword>
<evidence type="ECO:0000313" key="8">
    <source>
        <dbReference type="EMBL" id="JAP05856.1"/>
    </source>
</evidence>
<evidence type="ECO:0008006" key="9">
    <source>
        <dbReference type="Google" id="ProtNLM"/>
    </source>
</evidence>
<evidence type="ECO:0000256" key="5">
    <source>
        <dbReference type="ARBA" id="ARBA00023242"/>
    </source>
</evidence>
<evidence type="ECO:0000256" key="1">
    <source>
        <dbReference type="ARBA" id="ARBA00004123"/>
    </source>
</evidence>
<dbReference type="InterPro" id="IPR028156">
    <property type="entry name" value="RIP"/>
</dbReference>
<dbReference type="Pfam" id="PF14766">
    <property type="entry name" value="RPA_interact_N"/>
    <property type="match status" value="1"/>
</dbReference>
<dbReference type="EMBL" id="GECL01000268">
    <property type="protein sequence ID" value="JAP05856.1"/>
    <property type="molecule type" value="Transcribed_RNA"/>
</dbReference>
<evidence type="ECO:0000259" key="7">
    <source>
        <dbReference type="Pfam" id="PF14768"/>
    </source>
</evidence>
<dbReference type="GO" id="GO:0005634">
    <property type="term" value="C:nucleus"/>
    <property type="evidence" value="ECO:0007669"/>
    <property type="project" value="UniProtKB-SubCell"/>
</dbReference>
<dbReference type="GO" id="GO:0008270">
    <property type="term" value="F:zinc ion binding"/>
    <property type="evidence" value="ECO:0007669"/>
    <property type="project" value="UniProtKB-KW"/>
</dbReference>
<name>A0A0V0GCQ5_TRIDM</name>
<feature type="domain" description="RPA-interacting protein C-terminal" evidence="7">
    <location>
        <begin position="132"/>
        <end position="209"/>
    </location>
</feature>
<feature type="domain" description="RPA-interacting protein N-terminal" evidence="6">
    <location>
        <begin position="17"/>
        <end position="56"/>
    </location>
</feature>
<proteinExistence type="predicted"/>
<keyword evidence="5" id="KW-0539">Nucleus</keyword>
<dbReference type="GO" id="GO:0006606">
    <property type="term" value="P:protein import into nucleus"/>
    <property type="evidence" value="ECO:0007669"/>
    <property type="project" value="TreeGrafter"/>
</dbReference>
<dbReference type="PANTHER" id="PTHR31742:SF1">
    <property type="entry name" value="RPA-INTERACTING PROTEIN"/>
    <property type="match status" value="1"/>
</dbReference>
<dbReference type="PANTHER" id="PTHR31742">
    <property type="entry name" value="RPA-INTERACTING PROTEIN RPAIN"/>
    <property type="match status" value="1"/>
</dbReference>
<evidence type="ECO:0000256" key="4">
    <source>
        <dbReference type="ARBA" id="ARBA00022833"/>
    </source>
</evidence>
<keyword evidence="3" id="KW-0863">Zinc-finger</keyword>
<dbReference type="AlphaFoldDB" id="A0A0V0GCQ5"/>
<evidence type="ECO:0000256" key="2">
    <source>
        <dbReference type="ARBA" id="ARBA00022723"/>
    </source>
</evidence>
<accession>A0A0V0GCQ5</accession>
<keyword evidence="2" id="KW-0479">Metal-binding</keyword>